<dbReference type="AlphaFoldDB" id="A0A9J6FAL7"/>
<dbReference type="EMBL" id="JABSTR010000001">
    <property type="protein sequence ID" value="KAH9359552.1"/>
    <property type="molecule type" value="Genomic_DNA"/>
</dbReference>
<feature type="region of interest" description="Disordered" evidence="1">
    <location>
        <begin position="1"/>
        <end position="82"/>
    </location>
</feature>
<evidence type="ECO:0000313" key="2">
    <source>
        <dbReference type="EMBL" id="KAH9359552.1"/>
    </source>
</evidence>
<keyword evidence="3" id="KW-1185">Reference proteome</keyword>
<comment type="caution">
    <text evidence="2">The sequence shown here is derived from an EMBL/GenBank/DDBJ whole genome shotgun (WGS) entry which is preliminary data.</text>
</comment>
<organism evidence="2 3">
    <name type="scientific">Haemaphysalis longicornis</name>
    <name type="common">Bush tick</name>
    <dbReference type="NCBI Taxonomy" id="44386"/>
    <lineage>
        <taxon>Eukaryota</taxon>
        <taxon>Metazoa</taxon>
        <taxon>Ecdysozoa</taxon>
        <taxon>Arthropoda</taxon>
        <taxon>Chelicerata</taxon>
        <taxon>Arachnida</taxon>
        <taxon>Acari</taxon>
        <taxon>Parasitiformes</taxon>
        <taxon>Ixodida</taxon>
        <taxon>Ixodoidea</taxon>
        <taxon>Ixodidae</taxon>
        <taxon>Haemaphysalinae</taxon>
        <taxon>Haemaphysalis</taxon>
    </lineage>
</organism>
<dbReference type="Proteomes" id="UP000821853">
    <property type="component" value="Chromosome 1"/>
</dbReference>
<protein>
    <submittedName>
        <fullName evidence="2">Uncharacterized protein</fullName>
    </submittedName>
</protein>
<proteinExistence type="predicted"/>
<feature type="compositionally biased region" description="Polar residues" evidence="1">
    <location>
        <begin position="1"/>
        <end position="39"/>
    </location>
</feature>
<accession>A0A9J6FAL7</accession>
<reference evidence="2 3" key="1">
    <citation type="journal article" date="2020" name="Cell">
        <title>Large-Scale Comparative Analyses of Tick Genomes Elucidate Their Genetic Diversity and Vector Capacities.</title>
        <authorList>
            <consortium name="Tick Genome and Microbiome Consortium (TIGMIC)"/>
            <person name="Jia N."/>
            <person name="Wang J."/>
            <person name="Shi W."/>
            <person name="Du L."/>
            <person name="Sun Y."/>
            <person name="Zhan W."/>
            <person name="Jiang J.F."/>
            <person name="Wang Q."/>
            <person name="Zhang B."/>
            <person name="Ji P."/>
            <person name="Bell-Sakyi L."/>
            <person name="Cui X.M."/>
            <person name="Yuan T.T."/>
            <person name="Jiang B.G."/>
            <person name="Yang W.F."/>
            <person name="Lam T.T."/>
            <person name="Chang Q.C."/>
            <person name="Ding S.J."/>
            <person name="Wang X.J."/>
            <person name="Zhu J.G."/>
            <person name="Ruan X.D."/>
            <person name="Zhao L."/>
            <person name="Wei J.T."/>
            <person name="Ye R.Z."/>
            <person name="Que T.C."/>
            <person name="Du C.H."/>
            <person name="Zhou Y.H."/>
            <person name="Cheng J.X."/>
            <person name="Dai P.F."/>
            <person name="Guo W.B."/>
            <person name="Han X.H."/>
            <person name="Huang E.J."/>
            <person name="Li L.F."/>
            <person name="Wei W."/>
            <person name="Gao Y.C."/>
            <person name="Liu J.Z."/>
            <person name="Shao H.Z."/>
            <person name="Wang X."/>
            <person name="Wang C.C."/>
            <person name="Yang T.C."/>
            <person name="Huo Q.B."/>
            <person name="Li W."/>
            <person name="Chen H.Y."/>
            <person name="Chen S.E."/>
            <person name="Zhou L.G."/>
            <person name="Ni X.B."/>
            <person name="Tian J.H."/>
            <person name="Sheng Y."/>
            <person name="Liu T."/>
            <person name="Pan Y.S."/>
            <person name="Xia L.Y."/>
            <person name="Li J."/>
            <person name="Zhao F."/>
            <person name="Cao W.C."/>
        </authorList>
    </citation>
    <scope>NUCLEOTIDE SEQUENCE [LARGE SCALE GENOMIC DNA]</scope>
    <source>
        <strain evidence="2">HaeL-2018</strain>
    </source>
</reference>
<gene>
    <name evidence="2" type="ORF">HPB48_011702</name>
</gene>
<evidence type="ECO:0000256" key="1">
    <source>
        <dbReference type="SAM" id="MobiDB-lite"/>
    </source>
</evidence>
<sequence length="82" mass="8660">MSAANPTSPSASDATRLTPNQTTTGNPCVSSADSITSRPAQCKKKARPPPPTAQLGHKLPNQSIHRPAPHDNASQQRRHTAN</sequence>
<name>A0A9J6FAL7_HAELO</name>
<evidence type="ECO:0000313" key="3">
    <source>
        <dbReference type="Proteomes" id="UP000821853"/>
    </source>
</evidence>
<dbReference type="VEuPathDB" id="VectorBase:HLOH_054525"/>